<dbReference type="PANTHER" id="PTHR43100">
    <property type="entry name" value="GLUTAMATE SYNTHASE [NADPH] SMALL CHAIN"/>
    <property type="match status" value="1"/>
</dbReference>
<dbReference type="GO" id="GO:0016639">
    <property type="term" value="F:oxidoreductase activity, acting on the CH-NH2 group of donors, NAD or NADP as acceptor"/>
    <property type="evidence" value="ECO:0007669"/>
    <property type="project" value="InterPro"/>
</dbReference>
<feature type="domain" description="4Fe-4S ferredoxin-type" evidence="5">
    <location>
        <begin position="38"/>
        <end position="69"/>
    </location>
</feature>
<dbReference type="OrthoDB" id="9803192at2"/>
<dbReference type="InterPro" id="IPR051394">
    <property type="entry name" value="Glutamate_Synthase"/>
</dbReference>
<dbReference type="NCBIfam" id="TIGR01317">
    <property type="entry name" value="GOGAT_sm_gam"/>
    <property type="match status" value="1"/>
</dbReference>
<dbReference type="InterPro" id="IPR036188">
    <property type="entry name" value="FAD/NAD-bd_sf"/>
</dbReference>
<dbReference type="Gene3D" id="3.50.50.60">
    <property type="entry name" value="FAD/NAD(P)-binding domain"/>
    <property type="match status" value="1"/>
</dbReference>
<dbReference type="Pfam" id="PF07992">
    <property type="entry name" value="Pyr_redox_2"/>
    <property type="match status" value="1"/>
</dbReference>
<dbReference type="SUPFAM" id="SSF46548">
    <property type="entry name" value="alpha-helical ferredoxin"/>
    <property type="match status" value="1"/>
</dbReference>
<dbReference type="GO" id="GO:0051536">
    <property type="term" value="F:iron-sulfur cluster binding"/>
    <property type="evidence" value="ECO:0007669"/>
    <property type="project" value="InterPro"/>
</dbReference>
<evidence type="ECO:0000259" key="5">
    <source>
        <dbReference type="PROSITE" id="PS51379"/>
    </source>
</evidence>
<evidence type="ECO:0000313" key="7">
    <source>
        <dbReference type="Proteomes" id="UP000274391"/>
    </source>
</evidence>
<dbReference type="PRINTS" id="PR00419">
    <property type="entry name" value="ADXRDTASE"/>
</dbReference>
<dbReference type="RefSeq" id="WP_124971133.1">
    <property type="nucleotide sequence ID" value="NZ_RQVS01000005.1"/>
</dbReference>
<dbReference type="InterPro" id="IPR017896">
    <property type="entry name" value="4Fe4S_Fe-S-bd"/>
</dbReference>
<dbReference type="Gene3D" id="1.10.1060.10">
    <property type="entry name" value="Alpha-helical ferredoxin"/>
    <property type="match status" value="1"/>
</dbReference>
<evidence type="ECO:0000256" key="4">
    <source>
        <dbReference type="ARBA" id="ARBA00029440"/>
    </source>
</evidence>
<keyword evidence="2" id="KW-0560">Oxidoreductase</keyword>
<dbReference type="EMBL" id="RQVS01000005">
    <property type="protein sequence ID" value="RRJ87264.1"/>
    <property type="molecule type" value="Genomic_DNA"/>
</dbReference>
<dbReference type="PANTHER" id="PTHR43100:SF1">
    <property type="entry name" value="GLUTAMATE SYNTHASE [NADPH] SMALL CHAIN"/>
    <property type="match status" value="1"/>
</dbReference>
<evidence type="ECO:0000256" key="1">
    <source>
        <dbReference type="ARBA" id="ARBA00022605"/>
    </source>
</evidence>
<dbReference type="InterPro" id="IPR009051">
    <property type="entry name" value="Helical_ferredxn"/>
</dbReference>
<reference evidence="6 7" key="1">
    <citation type="submission" date="2018-11" db="EMBL/GenBank/DDBJ databases">
        <title>YIM 102482-1 draft genome.</title>
        <authorList>
            <person name="Li G."/>
            <person name="Jiang Y."/>
        </authorList>
    </citation>
    <scope>NUCLEOTIDE SEQUENCE [LARGE SCALE GENOMIC DNA]</scope>
    <source>
        <strain evidence="6 7">YIM 102482-1</strain>
    </source>
</reference>
<keyword evidence="3" id="KW-0314">Glutamate biosynthesis</keyword>
<comment type="pathway">
    <text evidence="4">Amino-acid biosynthesis.</text>
</comment>
<protein>
    <submittedName>
        <fullName evidence="6">Glutamate synthase subunit beta</fullName>
    </submittedName>
</protein>
<gene>
    <name evidence="6" type="ORF">EG850_05505</name>
</gene>
<dbReference type="Proteomes" id="UP000274391">
    <property type="component" value="Unassembled WGS sequence"/>
</dbReference>
<keyword evidence="7" id="KW-1185">Reference proteome</keyword>
<evidence type="ECO:0000256" key="2">
    <source>
        <dbReference type="ARBA" id="ARBA00023002"/>
    </source>
</evidence>
<proteinExistence type="predicted"/>
<organism evidence="6 7">
    <name type="scientific">Gulosibacter macacae</name>
    <dbReference type="NCBI Taxonomy" id="2488791"/>
    <lineage>
        <taxon>Bacteria</taxon>
        <taxon>Bacillati</taxon>
        <taxon>Actinomycetota</taxon>
        <taxon>Actinomycetes</taxon>
        <taxon>Micrococcales</taxon>
        <taxon>Microbacteriaceae</taxon>
        <taxon>Gulosibacter</taxon>
    </lineage>
</organism>
<dbReference type="Pfam" id="PF14691">
    <property type="entry name" value="Fer4_20"/>
    <property type="match status" value="1"/>
</dbReference>
<dbReference type="SUPFAM" id="SSF51971">
    <property type="entry name" value="Nucleotide-binding domain"/>
    <property type="match status" value="1"/>
</dbReference>
<dbReference type="Gene3D" id="3.40.50.720">
    <property type="entry name" value="NAD(P)-binding Rossmann-like Domain"/>
    <property type="match status" value="1"/>
</dbReference>
<evidence type="ECO:0000313" key="6">
    <source>
        <dbReference type="EMBL" id="RRJ87264.1"/>
    </source>
</evidence>
<keyword evidence="1" id="KW-0028">Amino-acid biosynthesis</keyword>
<dbReference type="PROSITE" id="PS51379">
    <property type="entry name" value="4FE4S_FER_2"/>
    <property type="match status" value="1"/>
</dbReference>
<name>A0A3P3VXR1_9MICO</name>
<dbReference type="InterPro" id="IPR023753">
    <property type="entry name" value="FAD/NAD-binding_dom"/>
</dbReference>
<dbReference type="InterPro" id="IPR028261">
    <property type="entry name" value="DPD_II"/>
</dbReference>
<accession>A0A3P3VXR1</accession>
<evidence type="ECO:0000256" key="3">
    <source>
        <dbReference type="ARBA" id="ARBA00023164"/>
    </source>
</evidence>
<dbReference type="GO" id="GO:0006537">
    <property type="term" value="P:glutamate biosynthetic process"/>
    <property type="evidence" value="ECO:0007669"/>
    <property type="project" value="UniProtKB-KW"/>
</dbReference>
<dbReference type="SUPFAM" id="SSF51905">
    <property type="entry name" value="FAD/NAD(P)-binding domain"/>
    <property type="match status" value="1"/>
</dbReference>
<comment type="caution">
    <text evidence="6">The sequence shown here is derived from an EMBL/GenBank/DDBJ whole genome shotgun (WGS) entry which is preliminary data.</text>
</comment>
<dbReference type="AlphaFoldDB" id="A0A3P3VXR1"/>
<sequence length="485" mass="52091">MADPHGFLNHTERELPAKRPVPVRLMDYREFTESQSRDQLQRQASRCMDCGIPFCHQGCPLGNLIPEWNDLAYQGDLVTAGERLHATNNFPELTGRLCPAPCESACVLSISQPAVTIKRIEQTIADEARDAGLVPHPPERLTGKTVAVVGSGPAGLAAAQQLARAGHTVAVFERDDRIGGLLRYGIPDFKLEREVLDQRLAQLRAEGVRFRPGIEIGRDLQWGELRRRYDAIVVATGAQAPRAFDVPGRDLDGVLEAMPFLIAQNRRIAGDEVDEEPSAKDKHVVVIGGGDTGADCIGTAHRQGAASVTNLAIGRRPPTERAANEPWPTTPRIYEVQSSHEEGGERVFEASTVEFVGNADGKVTGLRVAETEFREDGSRGPKAGTERVIPADLVLLATGFTGPEPADLEAQLGVERTRRGAYQRRPDYATSTEGVFVAGDAGRGASLIVWAIAEGRAVAAAVDAYLTGGSSLPSPIPANAVSISL</sequence>
<dbReference type="InterPro" id="IPR006005">
    <property type="entry name" value="Glut_synth_ssu1"/>
</dbReference>